<comment type="catalytic activity">
    <reaction evidence="3">
        <text>Cleavage of hydrophobic, N-terminal signal or leader sequences from secreted and periplasmic proteins.</text>
        <dbReference type="EC" id="3.4.21.89"/>
    </reaction>
</comment>
<keyword evidence="3" id="KW-0645">Protease</keyword>
<dbReference type="PRINTS" id="PR00727">
    <property type="entry name" value="LEADERPTASE"/>
</dbReference>
<keyword evidence="3" id="KW-0812">Transmembrane</keyword>
<dbReference type="InterPro" id="IPR000223">
    <property type="entry name" value="Pept_S26A_signal_pept_1"/>
</dbReference>
<sequence>MNDMKSTPGPPSLKQAWKAFGLKCLFTALFLVLLTSVFFGVQQADDGHMAPAVKAGDLIFFDRLDHSYVSGDLVMVNQKQGMEARRVVAAAGDTVDLTEEGLVINGYLQQEDEIYTETLPFQDGIRFPIKVPKGKIFVLADDRTHASDSRLYGCVSLRSVQGKVITIIRRRNF</sequence>
<dbReference type="Pfam" id="PF10502">
    <property type="entry name" value="Peptidase_S26"/>
    <property type="match status" value="1"/>
</dbReference>
<dbReference type="CDD" id="cd06530">
    <property type="entry name" value="S26_SPase_I"/>
    <property type="match status" value="1"/>
</dbReference>
<evidence type="ECO:0000259" key="4">
    <source>
        <dbReference type="Pfam" id="PF10502"/>
    </source>
</evidence>
<comment type="subcellular location">
    <subcellularLocation>
        <location evidence="1">Cell membrane</location>
        <topology evidence="1">Single-pass type II membrane protein</topology>
    </subcellularLocation>
    <subcellularLocation>
        <location evidence="3">Membrane</location>
        <topology evidence="3">Single-pass type II membrane protein</topology>
    </subcellularLocation>
</comment>
<dbReference type="InterPro" id="IPR036286">
    <property type="entry name" value="LexA/Signal_pep-like_sf"/>
</dbReference>
<evidence type="ECO:0000256" key="1">
    <source>
        <dbReference type="ARBA" id="ARBA00004401"/>
    </source>
</evidence>
<dbReference type="PANTHER" id="PTHR43390:SF1">
    <property type="entry name" value="CHLOROPLAST PROCESSING PEPTIDASE"/>
    <property type="match status" value="1"/>
</dbReference>
<organism evidence="5 6">
    <name type="scientific">Catenisphaera adipataccumulans</name>
    <dbReference type="NCBI Taxonomy" id="700500"/>
    <lineage>
        <taxon>Bacteria</taxon>
        <taxon>Bacillati</taxon>
        <taxon>Bacillota</taxon>
        <taxon>Erysipelotrichia</taxon>
        <taxon>Erysipelotrichales</taxon>
        <taxon>Erysipelotrichaceae</taxon>
        <taxon>Catenisphaera</taxon>
    </lineage>
</organism>
<dbReference type="SUPFAM" id="SSF51306">
    <property type="entry name" value="LexA/Signal peptidase"/>
    <property type="match status" value="1"/>
</dbReference>
<proteinExistence type="inferred from homology"/>
<reference evidence="5 6" key="1">
    <citation type="submission" date="2020-08" db="EMBL/GenBank/DDBJ databases">
        <title>Genomic Encyclopedia of Type Strains, Phase IV (KMG-IV): sequencing the most valuable type-strain genomes for metagenomic binning, comparative biology and taxonomic classification.</title>
        <authorList>
            <person name="Goeker M."/>
        </authorList>
    </citation>
    <scope>NUCLEOTIDE SEQUENCE [LARGE SCALE GENOMIC DNA]</scope>
    <source>
        <strain evidence="5 6">DSM 25799</strain>
    </source>
</reference>
<evidence type="ECO:0000313" key="6">
    <source>
        <dbReference type="Proteomes" id="UP000539953"/>
    </source>
</evidence>
<keyword evidence="3 5" id="KW-0378">Hydrolase</keyword>
<dbReference type="EMBL" id="JACHHK010000005">
    <property type="protein sequence ID" value="MBB5183375.1"/>
    <property type="molecule type" value="Genomic_DNA"/>
</dbReference>
<gene>
    <name evidence="5" type="ORF">HNQ47_001397</name>
</gene>
<dbReference type="RefSeq" id="WP_183328669.1">
    <property type="nucleotide sequence ID" value="NZ_JACHHK010000005.1"/>
</dbReference>
<accession>A0A7W8CXD4</accession>
<dbReference type="EC" id="3.4.21.89" evidence="3"/>
<feature type="domain" description="Peptidase S26" evidence="4">
    <location>
        <begin position="21"/>
        <end position="166"/>
    </location>
</feature>
<evidence type="ECO:0000313" key="5">
    <source>
        <dbReference type="EMBL" id="MBB5183375.1"/>
    </source>
</evidence>
<dbReference type="GO" id="GO:0006465">
    <property type="term" value="P:signal peptide processing"/>
    <property type="evidence" value="ECO:0007669"/>
    <property type="project" value="InterPro"/>
</dbReference>
<dbReference type="PANTHER" id="PTHR43390">
    <property type="entry name" value="SIGNAL PEPTIDASE I"/>
    <property type="match status" value="1"/>
</dbReference>
<dbReference type="GO" id="GO:0004252">
    <property type="term" value="F:serine-type endopeptidase activity"/>
    <property type="evidence" value="ECO:0007669"/>
    <property type="project" value="InterPro"/>
</dbReference>
<dbReference type="Gene3D" id="2.10.109.10">
    <property type="entry name" value="Umud Fragment, subunit A"/>
    <property type="match status" value="1"/>
</dbReference>
<dbReference type="Proteomes" id="UP000539953">
    <property type="component" value="Unassembled WGS sequence"/>
</dbReference>
<feature type="transmembrane region" description="Helical" evidence="3">
    <location>
        <begin position="20"/>
        <end position="41"/>
    </location>
</feature>
<keyword evidence="3" id="KW-0472">Membrane</keyword>
<comment type="similarity">
    <text evidence="2 3">Belongs to the peptidase S26 family.</text>
</comment>
<name>A0A7W8CXD4_9FIRM</name>
<evidence type="ECO:0000256" key="3">
    <source>
        <dbReference type="RuleBase" id="RU362042"/>
    </source>
</evidence>
<dbReference type="NCBIfam" id="TIGR02227">
    <property type="entry name" value="sigpep_I_bact"/>
    <property type="match status" value="1"/>
</dbReference>
<keyword evidence="6" id="KW-1185">Reference proteome</keyword>
<protein>
    <recommendedName>
        <fullName evidence="3">Signal peptidase I</fullName>
        <ecNumber evidence="3">3.4.21.89</ecNumber>
    </recommendedName>
</protein>
<dbReference type="GO" id="GO:0005886">
    <property type="term" value="C:plasma membrane"/>
    <property type="evidence" value="ECO:0007669"/>
    <property type="project" value="UniProtKB-SubCell"/>
</dbReference>
<dbReference type="GO" id="GO:0009003">
    <property type="term" value="F:signal peptidase activity"/>
    <property type="evidence" value="ECO:0007669"/>
    <property type="project" value="UniProtKB-EC"/>
</dbReference>
<keyword evidence="3" id="KW-1133">Transmembrane helix</keyword>
<comment type="caution">
    <text evidence="5">The sequence shown here is derived from an EMBL/GenBank/DDBJ whole genome shotgun (WGS) entry which is preliminary data.</text>
</comment>
<evidence type="ECO:0000256" key="2">
    <source>
        <dbReference type="ARBA" id="ARBA00009370"/>
    </source>
</evidence>
<dbReference type="AlphaFoldDB" id="A0A7W8CXD4"/>
<dbReference type="InterPro" id="IPR019533">
    <property type="entry name" value="Peptidase_S26"/>
</dbReference>